<dbReference type="PATRIC" id="fig|1088721.3.peg.4903"/>
<evidence type="ECO:0008006" key="3">
    <source>
        <dbReference type="Google" id="ProtNLM"/>
    </source>
</evidence>
<dbReference type="Pfam" id="PF12686">
    <property type="entry name" value="DUF3800"/>
    <property type="match status" value="1"/>
</dbReference>
<dbReference type="Proteomes" id="UP000004030">
    <property type="component" value="Unassembled WGS sequence"/>
</dbReference>
<proteinExistence type="predicted"/>
<keyword evidence="2" id="KW-1185">Reference proteome</keyword>
<organism evidence="1 2">
    <name type="scientific">Novosphingobium pentaromativorans US6-1</name>
    <dbReference type="NCBI Taxonomy" id="1088721"/>
    <lineage>
        <taxon>Bacteria</taxon>
        <taxon>Pseudomonadati</taxon>
        <taxon>Pseudomonadota</taxon>
        <taxon>Alphaproteobacteria</taxon>
        <taxon>Sphingomonadales</taxon>
        <taxon>Sphingomonadaceae</taxon>
        <taxon>Novosphingobium</taxon>
    </lineage>
</organism>
<dbReference type="KEGG" id="npn:JI59_25200"/>
<protein>
    <recommendedName>
        <fullName evidence="3">DUF3800 domain-containing protein</fullName>
    </recommendedName>
</protein>
<gene>
    <name evidence="1" type="ORF">NSU_pLA1050</name>
</gene>
<geneLocation type="plasmid" evidence="1">
    <name>pLA1</name>
</geneLocation>
<dbReference type="AlphaFoldDB" id="G6EKX7"/>
<reference evidence="1 2" key="1">
    <citation type="journal article" date="2012" name="J. Bacteriol.">
        <title>Genome sequence of benzo(a)pyrene-degrading bacterium Novosphingobium pentaromativorans US6-1.</title>
        <authorList>
            <person name="Luo Y.R."/>
            <person name="Kang S.G."/>
            <person name="Kim S.J."/>
            <person name="Kim M.R."/>
            <person name="Li N."/>
            <person name="Lee J.H."/>
            <person name="Kwon K.K."/>
        </authorList>
    </citation>
    <scope>NUCLEOTIDE SEQUENCE [LARGE SCALE GENOMIC DNA]</scope>
    <source>
        <strain evidence="1 2">US6-1</strain>
        <plasmid evidence="1">pLA1</plasmid>
    </source>
</reference>
<name>G6EKX7_9SPHN</name>
<comment type="caution">
    <text evidence="1">The sequence shown here is derived from an EMBL/GenBank/DDBJ whole genome shotgun (WGS) entry which is preliminary data.</text>
</comment>
<evidence type="ECO:0000313" key="2">
    <source>
        <dbReference type="Proteomes" id="UP000004030"/>
    </source>
</evidence>
<evidence type="ECO:0000313" key="1">
    <source>
        <dbReference type="EMBL" id="EHJ57944.1"/>
    </source>
</evidence>
<keyword evidence="1" id="KW-0614">Plasmid</keyword>
<dbReference type="EMBL" id="AGFM01000122">
    <property type="protein sequence ID" value="EHJ57944.1"/>
    <property type="molecule type" value="Genomic_DNA"/>
</dbReference>
<dbReference type="RefSeq" id="WP_007015905.1">
    <property type="nucleotide sequence ID" value="NZ_AGFM01000122.1"/>
</dbReference>
<dbReference type="OrthoDB" id="7528126at2"/>
<dbReference type="InterPro" id="IPR024524">
    <property type="entry name" value="DUF3800"/>
</dbReference>
<sequence>MYVFVDESGNTGAHLFDEAQPIFLTVALMTRSDFDAINAKSIAALAREVGDTQLHAAKLGVGRIEEIARPLHKLLQRAEPRFFVSRVEKRYIVATKMFDLLFDPGENRAASPHIYMLRPLRITFAVKFAGIVTEDMARAFWASMMETNADRARGGMIQFCDDVLALLPGVEDKGFVERIRPAIEWARENPEAIYFHSDGRIARQGHLPNLVGFGNLMDGVEVQSQAWHRPVRRIRHDRQSEFEAALRFWHELYANASPERVPLMMGEMFKAQRAGGSTFEISAAEASPGIQVTDVIMWLFNRLHREKEIGADSWRLMQWVFRRAMQNDFSFDGVLGALDARYAGLMTEPMEEARLDAAREQLAMIDAGTKERVEAYRIEKAARQIEGDQT</sequence>
<accession>G6EKX7</accession>